<reference evidence="1 2" key="1">
    <citation type="submission" date="2020-04" db="EMBL/GenBank/DDBJ databases">
        <title>Draft Genome Sequence of Streptomyces morookaense DSM 40503, an 8-azaguanine-producing strain.</title>
        <authorList>
            <person name="Qi J."/>
            <person name="Gao J.-M."/>
        </authorList>
    </citation>
    <scope>NUCLEOTIDE SEQUENCE [LARGE SCALE GENOMIC DNA]</scope>
    <source>
        <strain evidence="1 2">DSM 40503</strain>
    </source>
</reference>
<keyword evidence="2" id="KW-1185">Reference proteome</keyword>
<dbReference type="AlphaFoldDB" id="A0A7Y7E6B2"/>
<dbReference type="RefSeq" id="WP_171078901.1">
    <property type="nucleotide sequence ID" value="NZ_BNBU01000003.1"/>
</dbReference>
<organism evidence="1 2">
    <name type="scientific">Streptomyces morookaense</name>
    <name type="common">Streptoverticillium morookaense</name>
    <dbReference type="NCBI Taxonomy" id="1970"/>
    <lineage>
        <taxon>Bacteria</taxon>
        <taxon>Bacillati</taxon>
        <taxon>Actinomycetota</taxon>
        <taxon>Actinomycetes</taxon>
        <taxon>Kitasatosporales</taxon>
        <taxon>Streptomycetaceae</taxon>
        <taxon>Streptomyces</taxon>
    </lineage>
</organism>
<evidence type="ECO:0000313" key="1">
    <source>
        <dbReference type="EMBL" id="NVK77129.1"/>
    </source>
</evidence>
<dbReference type="EMBL" id="JABBXF010000008">
    <property type="protein sequence ID" value="NVK77129.1"/>
    <property type="molecule type" value="Genomic_DNA"/>
</dbReference>
<gene>
    <name evidence="1" type="ORF">HG542_05580</name>
</gene>
<dbReference type="Proteomes" id="UP000587462">
    <property type="component" value="Unassembled WGS sequence"/>
</dbReference>
<accession>A0A7Y7E6B2</accession>
<name>A0A7Y7E6B2_STRMO</name>
<comment type="caution">
    <text evidence="1">The sequence shown here is derived from an EMBL/GenBank/DDBJ whole genome shotgun (WGS) entry which is preliminary data.</text>
</comment>
<sequence length="75" mass="7718">MPDARRTVTIQGTKALQQPAELFTPDFQLDKSKIALTKGTAEGAASLAMGQGTVFATAGGDVTQAAQSLSRALLP</sequence>
<protein>
    <submittedName>
        <fullName evidence="1">Uncharacterized protein</fullName>
    </submittedName>
</protein>
<proteinExistence type="predicted"/>
<evidence type="ECO:0000313" key="2">
    <source>
        <dbReference type="Proteomes" id="UP000587462"/>
    </source>
</evidence>